<reference evidence="2 3" key="1">
    <citation type="submission" date="2024-04" db="EMBL/GenBank/DDBJ databases">
        <authorList>
            <person name="Waldvogel A.-M."/>
            <person name="Schoenle A."/>
        </authorList>
    </citation>
    <scope>NUCLEOTIDE SEQUENCE [LARGE SCALE GENOMIC DNA]</scope>
</reference>
<evidence type="ECO:0000313" key="3">
    <source>
        <dbReference type="Proteomes" id="UP001497482"/>
    </source>
</evidence>
<protein>
    <submittedName>
        <fullName evidence="2">Uncharacterized protein</fullName>
    </submittedName>
</protein>
<evidence type="ECO:0000313" key="2">
    <source>
        <dbReference type="EMBL" id="CAL1612885.1"/>
    </source>
</evidence>
<dbReference type="AlphaFoldDB" id="A0AAV2MHM1"/>
<name>A0AAV2MHM1_KNICA</name>
<feature type="compositionally biased region" description="Gly residues" evidence="1">
    <location>
        <begin position="38"/>
        <end position="51"/>
    </location>
</feature>
<keyword evidence="3" id="KW-1185">Reference proteome</keyword>
<sequence>MSGRGPAGRRGGWVPWGSQARVVGGGMGGREGVWNGLERGGAGGWRGGVRRSGGEAVRGPESQEERARGEWRRSGGEGCWCVVRGPGVGGEGGAVVGSRAEQAEGWGAEGRGDYGRGVVGGAVGERVWWRGGGGGRGPSGGRDGGLGGSM</sequence>
<feature type="compositionally biased region" description="Basic and acidic residues" evidence="1">
    <location>
        <begin position="61"/>
        <end position="71"/>
    </location>
</feature>
<gene>
    <name evidence="2" type="ORF">KC01_LOCUS39173</name>
</gene>
<feature type="region of interest" description="Disordered" evidence="1">
    <location>
        <begin position="38"/>
        <end position="71"/>
    </location>
</feature>
<organism evidence="2 3">
    <name type="scientific">Knipowitschia caucasica</name>
    <name type="common">Caucasian dwarf goby</name>
    <name type="synonym">Pomatoschistus caucasicus</name>
    <dbReference type="NCBI Taxonomy" id="637954"/>
    <lineage>
        <taxon>Eukaryota</taxon>
        <taxon>Metazoa</taxon>
        <taxon>Chordata</taxon>
        <taxon>Craniata</taxon>
        <taxon>Vertebrata</taxon>
        <taxon>Euteleostomi</taxon>
        <taxon>Actinopterygii</taxon>
        <taxon>Neopterygii</taxon>
        <taxon>Teleostei</taxon>
        <taxon>Neoteleostei</taxon>
        <taxon>Acanthomorphata</taxon>
        <taxon>Gobiaria</taxon>
        <taxon>Gobiiformes</taxon>
        <taxon>Gobioidei</taxon>
        <taxon>Gobiidae</taxon>
        <taxon>Gobiinae</taxon>
        <taxon>Knipowitschia</taxon>
    </lineage>
</organism>
<accession>A0AAV2MHM1</accession>
<evidence type="ECO:0000256" key="1">
    <source>
        <dbReference type="SAM" id="MobiDB-lite"/>
    </source>
</evidence>
<dbReference type="Proteomes" id="UP001497482">
    <property type="component" value="Chromosome 8"/>
</dbReference>
<feature type="compositionally biased region" description="Gly residues" evidence="1">
    <location>
        <begin position="130"/>
        <end position="150"/>
    </location>
</feature>
<feature type="region of interest" description="Disordered" evidence="1">
    <location>
        <begin position="129"/>
        <end position="150"/>
    </location>
</feature>
<dbReference type="EMBL" id="OZ035830">
    <property type="protein sequence ID" value="CAL1612885.1"/>
    <property type="molecule type" value="Genomic_DNA"/>
</dbReference>
<proteinExistence type="predicted"/>